<accession>A0AAD9XML3</accession>
<evidence type="ECO:0000313" key="1">
    <source>
        <dbReference type="EMBL" id="KAK2662205.1"/>
    </source>
</evidence>
<sequence length="50" mass="5606">GISKNTTILVEQYNKDRDLQIAITTSLLYNDGDDDDLHILTVKPENTPFG</sequence>
<reference evidence="1" key="1">
    <citation type="journal article" date="2023" name="Plant J.">
        <title>Genome sequences and population genomics provide insights into the demographic history, inbreeding, and mutation load of two 'living fossil' tree species of Dipteronia.</title>
        <authorList>
            <person name="Feng Y."/>
            <person name="Comes H.P."/>
            <person name="Chen J."/>
            <person name="Zhu S."/>
            <person name="Lu R."/>
            <person name="Zhang X."/>
            <person name="Li P."/>
            <person name="Qiu J."/>
            <person name="Olsen K.M."/>
            <person name="Qiu Y."/>
        </authorList>
    </citation>
    <scope>NUCLEOTIDE SEQUENCE</scope>
    <source>
        <strain evidence="1">KIB01</strain>
    </source>
</reference>
<proteinExistence type="predicted"/>
<dbReference type="Proteomes" id="UP001280121">
    <property type="component" value="Unassembled WGS sequence"/>
</dbReference>
<comment type="caution">
    <text evidence="1">The sequence shown here is derived from an EMBL/GenBank/DDBJ whole genome shotgun (WGS) entry which is preliminary data.</text>
</comment>
<keyword evidence="2" id="KW-1185">Reference proteome</keyword>
<evidence type="ECO:0000313" key="2">
    <source>
        <dbReference type="Proteomes" id="UP001280121"/>
    </source>
</evidence>
<feature type="non-terminal residue" evidence="1">
    <location>
        <position position="1"/>
    </location>
</feature>
<dbReference type="EMBL" id="JANJYI010000001">
    <property type="protein sequence ID" value="KAK2662205.1"/>
    <property type="molecule type" value="Genomic_DNA"/>
</dbReference>
<organism evidence="1 2">
    <name type="scientific">Dipteronia dyeriana</name>
    <dbReference type="NCBI Taxonomy" id="168575"/>
    <lineage>
        <taxon>Eukaryota</taxon>
        <taxon>Viridiplantae</taxon>
        <taxon>Streptophyta</taxon>
        <taxon>Embryophyta</taxon>
        <taxon>Tracheophyta</taxon>
        <taxon>Spermatophyta</taxon>
        <taxon>Magnoliopsida</taxon>
        <taxon>eudicotyledons</taxon>
        <taxon>Gunneridae</taxon>
        <taxon>Pentapetalae</taxon>
        <taxon>rosids</taxon>
        <taxon>malvids</taxon>
        <taxon>Sapindales</taxon>
        <taxon>Sapindaceae</taxon>
        <taxon>Hippocastanoideae</taxon>
        <taxon>Acereae</taxon>
        <taxon>Dipteronia</taxon>
    </lineage>
</organism>
<protein>
    <submittedName>
        <fullName evidence="1">Uncharacterized protein</fullName>
    </submittedName>
</protein>
<dbReference type="AlphaFoldDB" id="A0AAD9XML3"/>
<gene>
    <name evidence="1" type="ORF">Ddye_000779</name>
</gene>
<name>A0AAD9XML3_9ROSI</name>